<dbReference type="EC" id="2.8.1.-" evidence="5"/>
<dbReference type="Pfam" id="PF00581">
    <property type="entry name" value="Rhodanese"/>
    <property type="match status" value="2"/>
</dbReference>
<dbReference type="PROSITE" id="PS50206">
    <property type="entry name" value="RHODANESE_3"/>
    <property type="match status" value="2"/>
</dbReference>
<evidence type="ECO:0000313" key="5">
    <source>
        <dbReference type="EMBL" id="XBX82790.1"/>
    </source>
</evidence>
<gene>
    <name evidence="5" type="ORF">ABIQ69_02405</name>
</gene>
<evidence type="ECO:0000256" key="2">
    <source>
        <dbReference type="ARBA" id="ARBA00022737"/>
    </source>
</evidence>
<dbReference type="EMBL" id="CP158374">
    <property type="protein sequence ID" value="XBX82790.1"/>
    <property type="molecule type" value="Genomic_DNA"/>
</dbReference>
<evidence type="ECO:0000256" key="3">
    <source>
        <dbReference type="SAM" id="MobiDB-lite"/>
    </source>
</evidence>
<dbReference type="GO" id="GO:0004792">
    <property type="term" value="F:thiosulfate-cyanide sulfurtransferase activity"/>
    <property type="evidence" value="ECO:0007669"/>
    <property type="project" value="TreeGrafter"/>
</dbReference>
<feature type="region of interest" description="Disordered" evidence="3">
    <location>
        <begin position="278"/>
        <end position="314"/>
    </location>
</feature>
<evidence type="ECO:0000259" key="4">
    <source>
        <dbReference type="PROSITE" id="PS50206"/>
    </source>
</evidence>
<feature type="domain" description="Rhodanese" evidence="4">
    <location>
        <begin position="175"/>
        <end position="286"/>
    </location>
</feature>
<dbReference type="RefSeq" id="WP_350348806.1">
    <property type="nucleotide sequence ID" value="NZ_CP158374.1"/>
</dbReference>
<dbReference type="AlphaFoldDB" id="A0AAU7WA75"/>
<keyword evidence="1 5" id="KW-0808">Transferase</keyword>
<dbReference type="CDD" id="cd01449">
    <property type="entry name" value="TST_Repeat_2"/>
    <property type="match status" value="1"/>
</dbReference>
<keyword evidence="2" id="KW-0677">Repeat</keyword>
<feature type="compositionally biased region" description="Low complexity" evidence="3">
    <location>
        <begin position="295"/>
        <end position="314"/>
    </location>
</feature>
<dbReference type="Gene3D" id="3.40.250.10">
    <property type="entry name" value="Rhodanese-like domain"/>
    <property type="match status" value="2"/>
</dbReference>
<dbReference type="SUPFAM" id="SSF52821">
    <property type="entry name" value="Rhodanese/Cell cycle control phosphatase"/>
    <property type="match status" value="2"/>
</dbReference>
<protein>
    <submittedName>
        <fullName evidence="5">Sulfurtransferase</fullName>
        <ecNumber evidence="5">2.8.1.-</ecNumber>
    </submittedName>
</protein>
<dbReference type="InterPro" id="IPR036873">
    <property type="entry name" value="Rhodanese-like_dom_sf"/>
</dbReference>
<proteinExistence type="predicted"/>
<reference evidence="5" key="1">
    <citation type="submission" date="2024-05" db="EMBL/GenBank/DDBJ databases">
        <authorList>
            <person name="Yu L."/>
        </authorList>
    </citation>
    <scope>NUCLEOTIDE SEQUENCE</scope>
    <source>
        <strain evidence="5">G08B096</strain>
    </source>
</reference>
<dbReference type="PANTHER" id="PTHR11364:SF27">
    <property type="entry name" value="SULFURTRANSFERASE"/>
    <property type="match status" value="1"/>
</dbReference>
<name>A0AAU7WA75_9MICO</name>
<dbReference type="CDD" id="cd01448">
    <property type="entry name" value="TST_Repeat_1"/>
    <property type="match status" value="1"/>
</dbReference>
<dbReference type="InterPro" id="IPR001763">
    <property type="entry name" value="Rhodanese-like_dom"/>
</dbReference>
<accession>A0AAU7WA75</accession>
<evidence type="ECO:0000256" key="1">
    <source>
        <dbReference type="ARBA" id="ARBA00022679"/>
    </source>
</evidence>
<organism evidence="5">
    <name type="scientific">Agromyces sp. G08B096</name>
    <dbReference type="NCBI Taxonomy" id="3156399"/>
    <lineage>
        <taxon>Bacteria</taxon>
        <taxon>Bacillati</taxon>
        <taxon>Actinomycetota</taxon>
        <taxon>Actinomycetes</taxon>
        <taxon>Micrococcales</taxon>
        <taxon>Microbacteriaceae</taxon>
        <taxon>Agromyces</taxon>
    </lineage>
</organism>
<dbReference type="SMART" id="SM00450">
    <property type="entry name" value="RHOD"/>
    <property type="match status" value="2"/>
</dbReference>
<sequence length="314" mass="32564">MTRPDAARRPILIDADELAARLAEHPERRGARTVVLDVRWSLQQPDGRDAHRAGHIPGAVYVDLDTELADHARQGEGRHPLPGEAALTRAMRRWGLHDGDTAVVVDDLANQSAARAWWLLRYAGFDDVRMLDGGLAAWVAAGHPLETGDVVPEPGDATAHYGSMPVAGIDEAAAIAAEGVLLDARAGERYRGEVEPVDPEAGHIPGAISAPTAANVGADGRFLAPDALRTRFAELGAVPGARVGAYCGSGVTGAHEVAALALAGIDAVLYPGSWSQWSRTDRPVATGAEPGGAERGAAGPSEAEPAPGPDGAES</sequence>
<dbReference type="PANTHER" id="PTHR11364">
    <property type="entry name" value="THIOSULFATE SULFERTANSFERASE"/>
    <property type="match status" value="1"/>
</dbReference>
<dbReference type="InterPro" id="IPR045078">
    <property type="entry name" value="TST/MPST-like"/>
</dbReference>
<feature type="domain" description="Rhodanese" evidence="4">
    <location>
        <begin position="29"/>
        <end position="147"/>
    </location>
</feature>